<feature type="chain" id="PRO_5035444937" description="DOMON domain-containing protein" evidence="3">
    <location>
        <begin position="25"/>
        <end position="580"/>
    </location>
</feature>
<evidence type="ECO:0000256" key="1">
    <source>
        <dbReference type="SAM" id="MobiDB-lite"/>
    </source>
</evidence>
<dbReference type="Proteomes" id="UP000811619">
    <property type="component" value="Unassembled WGS sequence"/>
</dbReference>
<evidence type="ECO:0000256" key="3">
    <source>
        <dbReference type="SAM" id="SignalP"/>
    </source>
</evidence>
<evidence type="ECO:0000259" key="4">
    <source>
        <dbReference type="PROSITE" id="PS50836"/>
    </source>
</evidence>
<evidence type="ECO:0000313" key="6">
    <source>
        <dbReference type="Proteomes" id="UP000811619"/>
    </source>
</evidence>
<feature type="region of interest" description="Disordered" evidence="1">
    <location>
        <begin position="554"/>
        <end position="580"/>
    </location>
</feature>
<keyword evidence="2" id="KW-1133">Transmembrane helix</keyword>
<dbReference type="OrthoDB" id="19261at2759"/>
<feature type="signal peptide" evidence="3">
    <location>
        <begin position="1"/>
        <end position="24"/>
    </location>
</feature>
<name>A0A8K0JIE2_9HYPO</name>
<sequence>MRATKAVTGAAVAVLASTAEAALASTCVGSNDICFQWGAPEAATRSGHGNVYFQLRAPKTYSWFALGSGSAMQGASIFVVYSNGHNNVTLSTRTGQGYLMPAFKARSDVELLEGSGIVGGNMVANVRCKGCSDIDISSSSSWIAAWKAGPPLNSASPSADIAMHDGHSQFDVDLQQASIASDSNPFLSKPTKPGHTKPGPTTPGPTKPEPTKTGTSGVVVQQGPSENQVLLNAHGIIMAIVFIAGYPLGSSLMPLIGKWLLHASWQLLAFLGMWAGFGIGCIVATRNGMFCKDTHTQLGVVVCAMMGLQPVLGWLHHRQFVQTRSRGIFSHLHVWYGRAMMLLGIINGGLGLKAANQSASLITVYSVLAGIMSVAYAGCVAFGISKRGKQVAEKGVALSSMSDFVAPEAETHSAATDLAGRRLHHDFHKTLRSYSQPPYQGSPLSDFQPSNMLSQLSRATRATSAVAAVARVARGNSIQVRCFIAPTISRRADFVQELYLKELKAYKVPPVKESDADGHVQAFTMPKTPASPEESDIASNLKEYESMAVEIEGLSASQSEGGAAVLPDWLEAEEDDETGH</sequence>
<dbReference type="Pfam" id="PF16010">
    <property type="entry name" value="CDH-cyt"/>
    <property type="match status" value="1"/>
</dbReference>
<dbReference type="CDD" id="cd08760">
    <property type="entry name" value="Cyt_b561_FRRS1_like"/>
    <property type="match status" value="1"/>
</dbReference>
<dbReference type="InterPro" id="IPR015920">
    <property type="entry name" value="Cellobiose_DH-like_cyt"/>
</dbReference>
<feature type="region of interest" description="Disordered" evidence="1">
    <location>
        <begin position="183"/>
        <end position="217"/>
    </location>
</feature>
<accession>A0A8K0JIE2</accession>
<keyword evidence="2" id="KW-0812">Transmembrane</keyword>
<keyword evidence="6" id="KW-1185">Reference proteome</keyword>
<comment type="caution">
    <text evidence="5">The sequence shown here is derived from an EMBL/GenBank/DDBJ whole genome shotgun (WGS) entry which is preliminary data.</text>
</comment>
<feature type="domain" description="DOMON" evidence="4">
    <location>
        <begin position="31"/>
        <end position="149"/>
    </location>
</feature>
<dbReference type="InterPro" id="IPR005018">
    <property type="entry name" value="DOMON_domain"/>
</dbReference>
<dbReference type="Gene3D" id="2.60.40.1210">
    <property type="entry name" value="Cellobiose dehydrogenase, cytochrome domain"/>
    <property type="match status" value="1"/>
</dbReference>
<feature type="compositionally biased region" description="Acidic residues" evidence="1">
    <location>
        <begin position="570"/>
        <end position="580"/>
    </location>
</feature>
<keyword evidence="2" id="KW-0472">Membrane</keyword>
<dbReference type="PANTHER" id="PTHR47797">
    <property type="entry name" value="DEHYDROGENASE, PUTATIVE (AFU_ORTHOLOGUE AFUA_8G05805)-RELATED"/>
    <property type="match status" value="1"/>
</dbReference>
<evidence type="ECO:0000256" key="2">
    <source>
        <dbReference type="SAM" id="Phobius"/>
    </source>
</evidence>
<feature type="transmembrane region" description="Helical" evidence="2">
    <location>
        <begin position="361"/>
        <end position="384"/>
    </location>
</feature>
<dbReference type="Gene3D" id="1.20.120.1770">
    <property type="match status" value="1"/>
</dbReference>
<dbReference type="SUPFAM" id="SSF49344">
    <property type="entry name" value="CBD9-like"/>
    <property type="match status" value="1"/>
</dbReference>
<feature type="transmembrane region" description="Helical" evidence="2">
    <location>
        <begin position="229"/>
        <end position="248"/>
    </location>
</feature>
<dbReference type="SMART" id="SM00664">
    <property type="entry name" value="DoH"/>
    <property type="match status" value="1"/>
</dbReference>
<feature type="transmembrane region" description="Helical" evidence="2">
    <location>
        <begin position="260"/>
        <end position="285"/>
    </location>
</feature>
<dbReference type="AlphaFoldDB" id="A0A8K0JIE2"/>
<dbReference type="PROSITE" id="PS50836">
    <property type="entry name" value="DOMON"/>
    <property type="match status" value="1"/>
</dbReference>
<proteinExistence type="predicted"/>
<dbReference type="Pfam" id="PF10775">
    <property type="entry name" value="ATP_sub_h"/>
    <property type="match status" value="1"/>
</dbReference>
<feature type="transmembrane region" description="Helical" evidence="2">
    <location>
        <begin position="335"/>
        <end position="355"/>
    </location>
</feature>
<organism evidence="5 6">
    <name type="scientific">Claviceps africana</name>
    <dbReference type="NCBI Taxonomy" id="83212"/>
    <lineage>
        <taxon>Eukaryota</taxon>
        <taxon>Fungi</taxon>
        <taxon>Dikarya</taxon>
        <taxon>Ascomycota</taxon>
        <taxon>Pezizomycotina</taxon>
        <taxon>Sordariomycetes</taxon>
        <taxon>Hypocreomycetidae</taxon>
        <taxon>Hypocreales</taxon>
        <taxon>Clavicipitaceae</taxon>
        <taxon>Claviceps</taxon>
    </lineage>
</organism>
<dbReference type="PANTHER" id="PTHR47797:SF4">
    <property type="entry name" value="DOMON DOMAIN-CONTAINING PROTEIN"/>
    <property type="match status" value="1"/>
</dbReference>
<dbReference type="CDD" id="cd09630">
    <property type="entry name" value="CDH_like_cytochrome"/>
    <property type="match status" value="1"/>
</dbReference>
<keyword evidence="3" id="KW-0732">Signal</keyword>
<protein>
    <recommendedName>
        <fullName evidence="4">DOMON domain-containing protein</fullName>
    </recommendedName>
</protein>
<evidence type="ECO:0000313" key="5">
    <source>
        <dbReference type="EMBL" id="KAG5930181.1"/>
    </source>
</evidence>
<dbReference type="EMBL" id="SRPY01000022">
    <property type="protein sequence ID" value="KAG5930181.1"/>
    <property type="molecule type" value="Genomic_DNA"/>
</dbReference>
<gene>
    <name evidence="5" type="ORF">E4U42_002735</name>
</gene>
<feature type="compositionally biased region" description="Low complexity" evidence="1">
    <location>
        <begin position="189"/>
        <end position="199"/>
    </location>
</feature>
<dbReference type="InterPro" id="IPR019711">
    <property type="entry name" value="ATP_synth_F0_suH"/>
</dbReference>
<dbReference type="GO" id="GO:0015986">
    <property type="term" value="P:proton motive force-driven ATP synthesis"/>
    <property type="evidence" value="ECO:0007669"/>
    <property type="project" value="InterPro"/>
</dbReference>
<reference evidence="5" key="1">
    <citation type="journal article" date="2020" name="bioRxiv">
        <title>Whole genome comparisons of ergot fungi reveals the divergence and evolution of species within the genus Claviceps are the result of varying mechanisms driving genome evolution and host range expansion.</title>
        <authorList>
            <person name="Wyka S.A."/>
            <person name="Mondo S.J."/>
            <person name="Liu M."/>
            <person name="Dettman J."/>
            <person name="Nalam V."/>
            <person name="Broders K.D."/>
        </authorList>
    </citation>
    <scope>NUCLEOTIDE SEQUENCE</scope>
    <source>
        <strain evidence="5">CCC 489</strain>
    </source>
</reference>